<evidence type="ECO:0000313" key="3">
    <source>
        <dbReference type="EMBL" id="KAK2957120.1"/>
    </source>
</evidence>
<feature type="region of interest" description="Disordered" evidence="2">
    <location>
        <begin position="524"/>
        <end position="651"/>
    </location>
</feature>
<keyword evidence="1" id="KW-0175">Coiled coil</keyword>
<keyword evidence="4" id="KW-1185">Reference proteome</keyword>
<feature type="compositionally biased region" description="Basic and acidic residues" evidence="2">
    <location>
        <begin position="190"/>
        <end position="201"/>
    </location>
</feature>
<dbReference type="Proteomes" id="UP001281761">
    <property type="component" value="Unassembled WGS sequence"/>
</dbReference>
<reference evidence="3 4" key="1">
    <citation type="journal article" date="2022" name="bioRxiv">
        <title>Genomics of Preaxostyla Flagellates Illuminates Evolutionary Transitions and the Path Towards Mitochondrial Loss.</title>
        <authorList>
            <person name="Novak L.V.F."/>
            <person name="Treitli S.C."/>
            <person name="Pyrih J."/>
            <person name="Halakuc P."/>
            <person name="Pipaliya S.V."/>
            <person name="Vacek V."/>
            <person name="Brzon O."/>
            <person name="Soukal P."/>
            <person name="Eme L."/>
            <person name="Dacks J.B."/>
            <person name="Karnkowska A."/>
            <person name="Elias M."/>
            <person name="Hampl V."/>
        </authorList>
    </citation>
    <scope>NUCLEOTIDE SEQUENCE [LARGE SCALE GENOMIC DNA]</scope>
    <source>
        <strain evidence="3">NAU3</strain>
        <tissue evidence="3">Gut</tissue>
    </source>
</reference>
<feature type="compositionally biased region" description="Basic and acidic residues" evidence="2">
    <location>
        <begin position="441"/>
        <end position="480"/>
    </location>
</feature>
<feature type="region of interest" description="Disordered" evidence="2">
    <location>
        <begin position="161"/>
        <end position="235"/>
    </location>
</feature>
<gene>
    <name evidence="3" type="ORF">BLNAU_7950</name>
</gene>
<feature type="compositionally biased region" description="Low complexity" evidence="2">
    <location>
        <begin position="590"/>
        <end position="600"/>
    </location>
</feature>
<dbReference type="PANTHER" id="PTHR37028">
    <property type="entry name" value="UNNAMED PRODUCT-RELATED"/>
    <property type="match status" value="1"/>
</dbReference>
<proteinExistence type="predicted"/>
<feature type="compositionally biased region" description="Basic and acidic residues" evidence="2">
    <location>
        <begin position="617"/>
        <end position="627"/>
    </location>
</feature>
<protein>
    <submittedName>
        <fullName evidence="3">Uncharacterized protein</fullName>
    </submittedName>
</protein>
<accession>A0ABQ9Y074</accession>
<name>A0ABQ9Y074_9EUKA</name>
<dbReference type="EMBL" id="JARBJD010000049">
    <property type="protein sequence ID" value="KAK2957120.1"/>
    <property type="molecule type" value="Genomic_DNA"/>
</dbReference>
<feature type="compositionally biased region" description="Basic and acidic residues" evidence="2">
    <location>
        <begin position="534"/>
        <end position="554"/>
    </location>
</feature>
<evidence type="ECO:0000256" key="1">
    <source>
        <dbReference type="SAM" id="Coils"/>
    </source>
</evidence>
<sequence length="697" mass="80844">MDRPKSKVMKDNGSCIDVGPEVPRIDVYKIPSIAERSKARLIQKERKLAQQRFLLQQSHSFTPQISRESQRLAAQNARNIAPINDRLYQDATMSKQHKQQLAQEVRCERLSECSFTPKIDAISSLVVEEGGFFKRQEDALRKRKAYREIGTLGIVTDPECTFKPNTNRTVRPRPLTPRKQVNDENIPISDENRLTETDRSHQANVVTSRSSSSQRKVPTVHQSRSIPQSSESEAERIHRLSVLDQQKKEQAIQKVKEREDARVTFKPKINPISAIVARNRTVDELTRGDEIRAARQLAEERVKREHEVKCTFKPKIKGTTAPKETIQEQLQDLAMKRQEKERQIIEQQKKQEYEELKQCTFEPTINRTNIAQSHRKEVAVAGLLRFMELKRMGEEKKQEDEERKRQIFHLDGCRDIDLNGAVWNDYVEPKSAPQPDEDELEEKKKKQEERIQRQLRSAEEKGKQKRRMYAEKEKEEHDHITFQPKTNANRRRKMLDAILQAREETSRSDEEFIEQTHTLLDELEKELGSVLDETEARREVQKEDEKREQREAVPERAQTAQAKSKPTVEERRVSRTPQRQPSPPKPKPALKSILRSSSSSRVEKPVRPSYAALNSRKLGEKKAEEKKTRRVGFNAETPPTTPPAEHERTPEQAIRDVKRQFWGEEQTLPSPILGTPSNEHFIHTSSDSSSMIIDEIV</sequence>
<feature type="compositionally biased region" description="Polar residues" evidence="2">
    <location>
        <begin position="202"/>
        <end position="231"/>
    </location>
</feature>
<feature type="coiled-coil region" evidence="1">
    <location>
        <begin position="323"/>
        <end position="355"/>
    </location>
</feature>
<evidence type="ECO:0000256" key="2">
    <source>
        <dbReference type="SAM" id="MobiDB-lite"/>
    </source>
</evidence>
<organism evidence="3 4">
    <name type="scientific">Blattamonas nauphoetae</name>
    <dbReference type="NCBI Taxonomy" id="2049346"/>
    <lineage>
        <taxon>Eukaryota</taxon>
        <taxon>Metamonada</taxon>
        <taxon>Preaxostyla</taxon>
        <taxon>Oxymonadida</taxon>
        <taxon>Blattamonas</taxon>
    </lineage>
</organism>
<comment type="caution">
    <text evidence="3">The sequence shown here is derived from an EMBL/GenBank/DDBJ whole genome shotgun (WGS) entry which is preliminary data.</text>
</comment>
<feature type="region of interest" description="Disordered" evidence="2">
    <location>
        <begin position="667"/>
        <end position="689"/>
    </location>
</feature>
<feature type="region of interest" description="Disordered" evidence="2">
    <location>
        <begin position="426"/>
        <end position="491"/>
    </location>
</feature>
<evidence type="ECO:0000313" key="4">
    <source>
        <dbReference type="Proteomes" id="UP001281761"/>
    </source>
</evidence>
<dbReference type="PANTHER" id="PTHR37028:SF4">
    <property type="entry name" value="ALMS MOTIF DOMAIN-CONTAINING PROTEIN"/>
    <property type="match status" value="1"/>
</dbReference>